<evidence type="ECO:0000256" key="3">
    <source>
        <dbReference type="ARBA" id="ARBA00022448"/>
    </source>
</evidence>
<evidence type="ECO:0000256" key="2">
    <source>
        <dbReference type="ARBA" id="ARBA00007613"/>
    </source>
</evidence>
<evidence type="ECO:0000256" key="7">
    <source>
        <dbReference type="ARBA" id="ARBA00023237"/>
    </source>
</evidence>
<comment type="subcellular location">
    <subcellularLocation>
        <location evidence="1">Cell outer membrane</location>
    </subcellularLocation>
</comment>
<dbReference type="Pfam" id="PF02321">
    <property type="entry name" value="OEP"/>
    <property type="match status" value="2"/>
</dbReference>
<dbReference type="EMBL" id="CP089984">
    <property type="protein sequence ID" value="WXB19639.1"/>
    <property type="molecule type" value="Genomic_DNA"/>
</dbReference>
<dbReference type="InterPro" id="IPR003423">
    <property type="entry name" value="OMP_efflux"/>
</dbReference>
<organism evidence="8 9">
    <name type="scientific">Pendulispora albinea</name>
    <dbReference type="NCBI Taxonomy" id="2741071"/>
    <lineage>
        <taxon>Bacteria</taxon>
        <taxon>Pseudomonadati</taxon>
        <taxon>Myxococcota</taxon>
        <taxon>Myxococcia</taxon>
        <taxon>Myxococcales</taxon>
        <taxon>Sorangiineae</taxon>
        <taxon>Pendulisporaceae</taxon>
        <taxon>Pendulispora</taxon>
    </lineage>
</organism>
<reference evidence="8 9" key="1">
    <citation type="submission" date="2021-12" db="EMBL/GenBank/DDBJ databases">
        <title>Discovery of the Pendulisporaceae a myxobacterial family with distinct sporulation behavior and unique specialized metabolism.</title>
        <authorList>
            <person name="Garcia R."/>
            <person name="Popoff A."/>
            <person name="Bader C.D."/>
            <person name="Loehr J."/>
            <person name="Walesch S."/>
            <person name="Walt C."/>
            <person name="Boldt J."/>
            <person name="Bunk B."/>
            <person name="Haeckl F.J.F.P.J."/>
            <person name="Gunesch A.P."/>
            <person name="Birkelbach J."/>
            <person name="Nuebel U."/>
            <person name="Pietschmann T."/>
            <person name="Bach T."/>
            <person name="Mueller R."/>
        </authorList>
    </citation>
    <scope>NUCLEOTIDE SEQUENCE [LARGE SCALE GENOMIC DNA]</scope>
    <source>
        <strain evidence="8 9">MSr11954</strain>
    </source>
</reference>
<keyword evidence="4" id="KW-1134">Transmembrane beta strand</keyword>
<keyword evidence="7" id="KW-0998">Cell outer membrane</keyword>
<dbReference type="Gene3D" id="1.20.1600.10">
    <property type="entry name" value="Outer membrane efflux proteins (OEP)"/>
    <property type="match status" value="1"/>
</dbReference>
<dbReference type="RefSeq" id="WP_394829244.1">
    <property type="nucleotide sequence ID" value="NZ_CP089984.1"/>
</dbReference>
<evidence type="ECO:0000256" key="1">
    <source>
        <dbReference type="ARBA" id="ARBA00004442"/>
    </source>
</evidence>
<evidence type="ECO:0000313" key="8">
    <source>
        <dbReference type="EMBL" id="WXB19639.1"/>
    </source>
</evidence>
<keyword evidence="9" id="KW-1185">Reference proteome</keyword>
<proteinExistence type="inferred from homology"/>
<keyword evidence="6" id="KW-0472">Membrane</keyword>
<sequence>MRFRRWGGLARAIAGAMGAGVLSISGLAHALQPLETFLAGARATNPDNREAAATLRQRRAELDVATGRLLPSLTGQGTWVHNQYEAVFQAPTGESLTIQPKNQLDGYVTLAVPLVDVGAWMKRSAAKVSRDAAAASRDQTELTVERDVTRLYYQVLADEAVLASATKSFDTAEGNRKLVTDRRELGTASELDFQRAETDVAKASQDMATAGQSLVNDRRSLETLSGIDPEPGAGFPEDDLHEEAALAVWLGSGGEDLVAVRAAVLDTEAATKSRDAAKADWLPTLSAQAQNRFTNATGFAGRSSIYTIQATATWKLDFTLGPGVRAQNAAVDAAKAREDKTRRAAADAIYQAWNQVRAGIAKARAARAQVGAATLAADLARVRYGSGVATQLEVVQAQRDLFSAEVSRVQADSDLQYARALLRLSARRTGSSAGAGRRTATEESR</sequence>
<gene>
    <name evidence="8" type="ORF">LZC94_20730</name>
</gene>
<evidence type="ECO:0000313" key="9">
    <source>
        <dbReference type="Proteomes" id="UP001370348"/>
    </source>
</evidence>
<dbReference type="Proteomes" id="UP001370348">
    <property type="component" value="Chromosome"/>
</dbReference>
<name>A0ABZ2MAV1_9BACT</name>
<dbReference type="SUPFAM" id="SSF56954">
    <property type="entry name" value="Outer membrane efflux proteins (OEP)"/>
    <property type="match status" value="1"/>
</dbReference>
<keyword evidence="3" id="KW-0813">Transport</keyword>
<comment type="similarity">
    <text evidence="2">Belongs to the outer membrane factor (OMF) (TC 1.B.17) family.</text>
</comment>
<dbReference type="InterPro" id="IPR051906">
    <property type="entry name" value="TolC-like"/>
</dbReference>
<dbReference type="PANTHER" id="PTHR30026:SF20">
    <property type="entry name" value="OUTER MEMBRANE PROTEIN TOLC"/>
    <property type="match status" value="1"/>
</dbReference>
<evidence type="ECO:0000256" key="4">
    <source>
        <dbReference type="ARBA" id="ARBA00022452"/>
    </source>
</evidence>
<evidence type="ECO:0000256" key="6">
    <source>
        <dbReference type="ARBA" id="ARBA00023136"/>
    </source>
</evidence>
<dbReference type="PANTHER" id="PTHR30026">
    <property type="entry name" value="OUTER MEMBRANE PROTEIN TOLC"/>
    <property type="match status" value="1"/>
</dbReference>
<evidence type="ECO:0000256" key="5">
    <source>
        <dbReference type="ARBA" id="ARBA00022692"/>
    </source>
</evidence>
<protein>
    <submittedName>
        <fullName evidence="8">TolC family protein</fullName>
    </submittedName>
</protein>
<keyword evidence="5" id="KW-0812">Transmembrane</keyword>
<accession>A0ABZ2MAV1</accession>